<dbReference type="EMBL" id="MFMZ01000052">
    <property type="protein sequence ID" value="OGG90316.1"/>
    <property type="molecule type" value="Genomic_DNA"/>
</dbReference>
<sequence length="124" mass="14569">MDNYIKLGDLTVYKTSILISQKAWPIYTKMDWHTKKIIGDQFITAIDSIGANVAEGYGRFHYLDRIKFYYNSRGSLIEAKHWLYLMKVREIISAAQFDDLLGDLNNFHHQLNSFIKSSYPKDRK</sequence>
<evidence type="ECO:0000313" key="1">
    <source>
        <dbReference type="EMBL" id="OGG90316.1"/>
    </source>
</evidence>
<accession>A0A1F6FWR7</accession>
<gene>
    <name evidence="1" type="ORF">A3H55_00120</name>
</gene>
<dbReference type="PANTHER" id="PTHR38471:SF2">
    <property type="entry name" value="FOUR HELIX BUNDLE PROTEIN"/>
    <property type="match status" value="1"/>
</dbReference>
<dbReference type="Pfam" id="PF05635">
    <property type="entry name" value="23S_rRNA_IVP"/>
    <property type="match status" value="1"/>
</dbReference>
<dbReference type="STRING" id="1798564.A3H55_00120"/>
<proteinExistence type="predicted"/>
<reference evidence="1 2" key="1">
    <citation type="journal article" date="2016" name="Nat. Commun.">
        <title>Thousands of microbial genomes shed light on interconnected biogeochemical processes in an aquifer system.</title>
        <authorList>
            <person name="Anantharaman K."/>
            <person name="Brown C.T."/>
            <person name="Hug L.A."/>
            <person name="Sharon I."/>
            <person name="Castelle C.J."/>
            <person name="Probst A.J."/>
            <person name="Thomas B.C."/>
            <person name="Singh A."/>
            <person name="Wilkins M.J."/>
            <person name="Karaoz U."/>
            <person name="Brodie E.L."/>
            <person name="Williams K.H."/>
            <person name="Hubbard S.S."/>
            <person name="Banfield J.F."/>
        </authorList>
    </citation>
    <scope>NUCLEOTIDE SEQUENCE [LARGE SCALE GENOMIC DNA]</scope>
</reference>
<dbReference type="NCBIfam" id="TIGR02436">
    <property type="entry name" value="four helix bundle protein"/>
    <property type="match status" value="1"/>
</dbReference>
<dbReference type="AlphaFoldDB" id="A0A1F6FWR7"/>
<dbReference type="InterPro" id="IPR012657">
    <property type="entry name" value="23S_rRNA-intervening_sequence"/>
</dbReference>
<dbReference type="InterPro" id="IPR036583">
    <property type="entry name" value="23S_rRNA_IVS_sf"/>
</dbReference>
<dbReference type="PANTHER" id="PTHR38471">
    <property type="entry name" value="FOUR HELIX BUNDLE PROTEIN"/>
    <property type="match status" value="1"/>
</dbReference>
<organism evidence="1 2">
    <name type="scientific">Candidatus Kuenenbacteria bacterium RIFCSPLOWO2_02_FULL_42_16</name>
    <dbReference type="NCBI Taxonomy" id="1798564"/>
    <lineage>
        <taxon>Bacteria</taxon>
        <taxon>Candidatus Kueneniibacteriota</taxon>
    </lineage>
</organism>
<dbReference type="Proteomes" id="UP000177998">
    <property type="component" value="Unassembled WGS sequence"/>
</dbReference>
<dbReference type="SUPFAM" id="SSF158446">
    <property type="entry name" value="IVS-encoded protein-like"/>
    <property type="match status" value="1"/>
</dbReference>
<evidence type="ECO:0000313" key="2">
    <source>
        <dbReference type="Proteomes" id="UP000177998"/>
    </source>
</evidence>
<protein>
    <submittedName>
        <fullName evidence="1">Four helix bundle protein</fullName>
    </submittedName>
</protein>
<name>A0A1F6FWR7_9BACT</name>
<comment type="caution">
    <text evidence="1">The sequence shown here is derived from an EMBL/GenBank/DDBJ whole genome shotgun (WGS) entry which is preliminary data.</text>
</comment>
<dbReference type="Gene3D" id="1.20.1440.60">
    <property type="entry name" value="23S rRNA-intervening sequence"/>
    <property type="match status" value="1"/>
</dbReference>